<dbReference type="Pfam" id="PF00078">
    <property type="entry name" value="RVT_1"/>
    <property type="match status" value="1"/>
</dbReference>
<name>A0A9N7P119_STRHE</name>
<dbReference type="PROSITE" id="PS50878">
    <property type="entry name" value="RT_POL"/>
    <property type="match status" value="1"/>
</dbReference>
<keyword evidence="1" id="KW-0511">Multifunctional enzyme</keyword>
<sequence length="923" mass="104219">GPFRVDIPEFDEEQVDGPLYDGPPVFDEEPEEVKECFTGEVDSLYDGPPIFDKEPSGPEEFNHVSGIKIHLLEEFCVRLVVILLRRPELFSYVNLLRSCKQMLRFGSHGDFKLCVWLLHICLSMTFKGVIPWEWGIQPLCSTEGNDGSYYHRLIFNPLLLSHINMSHSDHRGHTSREGHSRSNQSARRPTTIPHLPDYTTLFQNPEFTRGFAALMAQTSPGMSTTAPGQSIIPTTSANPRNPSIRRDGGGTTSHATSHPRSRTLPPHQERVVRHAETTRTPPVVPHEETVESQSGQPWRSPPPARPQAHSHPARTDLRQQIERNRSARQESMELEVLRRRIVELESRQRAQEDPPRRASTSANVYLEADSPLTPELTSESVPGKVKVPQIGLYDGTSDPNSHLAEPGEEVELINIDEPTCQKPLRIGSHLQEPLRSELVPFLKNNSDVFAWKHEDMKGIDPGVASHKLNLDRTVKLVVQKCRKLGPDRQKALEGEVRKLVDNKFIKEAKYPTWVSNPVLVKKSNDLWRLCIDFSDLNKACPKDRYLLPHIDYMVDATSGHELMSFMDAYSSYNQISMDPEDSEHTSFYSARGLYCYTMMPFGLKNTGATYQRLVNKMFANLIGHTMEVYVDDMLVKSVNASDHVTHLQEIFNILRSYSIVLNSKKCTFGVESGKFLGYMVSQRGIEANPAKIKAIQDLTPPTSVKDVQALTGRLAALNRFISKSTDRCKPFFEAIKKGKCFEWTEECQKALTSIMETLTSPPTLQKPNPEEMLFLYPGVSGTTISAVLIREEGMLQSPIYYVSKALHEAELRYPPMEKLASALVTAARKLRPYFQEHSITVRTSYPLRQVLHRPDTSGRMIKWAVELGQYDIHYQPRTAIKAQVLSDFIAEFTPAVEAHNDDQPWVLYIDGSSTANRAGAGIV</sequence>
<dbReference type="CDD" id="cd01647">
    <property type="entry name" value="RT_LTR"/>
    <property type="match status" value="1"/>
</dbReference>
<feature type="region of interest" description="Disordered" evidence="2">
    <location>
        <begin position="166"/>
        <end position="197"/>
    </location>
</feature>
<feature type="non-terminal residue" evidence="4">
    <location>
        <position position="1"/>
    </location>
</feature>
<feature type="domain" description="Reverse transcriptase" evidence="3">
    <location>
        <begin position="501"/>
        <end position="680"/>
    </location>
</feature>
<dbReference type="InterPro" id="IPR000477">
    <property type="entry name" value="RT_dom"/>
</dbReference>
<dbReference type="EMBL" id="CACSLK010033040">
    <property type="protein sequence ID" value="CAA0840538.1"/>
    <property type="molecule type" value="Genomic_DNA"/>
</dbReference>
<feature type="compositionally biased region" description="Basic and acidic residues" evidence="2">
    <location>
        <begin position="267"/>
        <end position="277"/>
    </location>
</feature>
<keyword evidence="5" id="KW-1185">Reference proteome</keyword>
<evidence type="ECO:0000259" key="3">
    <source>
        <dbReference type="PROSITE" id="PS50878"/>
    </source>
</evidence>
<dbReference type="Pfam" id="PF17919">
    <property type="entry name" value="RT_RNaseH_2"/>
    <property type="match status" value="1"/>
</dbReference>
<evidence type="ECO:0000313" key="5">
    <source>
        <dbReference type="Proteomes" id="UP001153555"/>
    </source>
</evidence>
<gene>
    <name evidence="4" type="ORF">SHERM_06655</name>
</gene>
<dbReference type="OrthoDB" id="542221at2759"/>
<dbReference type="Gene3D" id="3.10.10.10">
    <property type="entry name" value="HIV Type 1 Reverse Transcriptase, subunit A, domain 1"/>
    <property type="match status" value="1"/>
</dbReference>
<feature type="non-terminal residue" evidence="4">
    <location>
        <position position="923"/>
    </location>
</feature>
<evidence type="ECO:0000256" key="2">
    <source>
        <dbReference type="SAM" id="MobiDB-lite"/>
    </source>
</evidence>
<protein>
    <recommendedName>
        <fullName evidence="3">Reverse transcriptase domain-containing protein</fullName>
    </recommendedName>
</protein>
<accession>A0A9N7P119</accession>
<dbReference type="Gene3D" id="3.10.20.370">
    <property type="match status" value="1"/>
</dbReference>
<dbReference type="InterPro" id="IPR043128">
    <property type="entry name" value="Rev_trsase/Diguanyl_cyclase"/>
</dbReference>
<reference evidence="4" key="1">
    <citation type="submission" date="2019-12" db="EMBL/GenBank/DDBJ databases">
        <authorList>
            <person name="Scholes J."/>
        </authorList>
    </citation>
    <scope>NUCLEOTIDE SEQUENCE</scope>
</reference>
<feature type="compositionally biased region" description="Basic and acidic residues" evidence="2">
    <location>
        <begin position="167"/>
        <end position="180"/>
    </location>
</feature>
<dbReference type="PANTHER" id="PTHR37984">
    <property type="entry name" value="PROTEIN CBG26694"/>
    <property type="match status" value="1"/>
</dbReference>
<dbReference type="Proteomes" id="UP001153555">
    <property type="component" value="Unassembled WGS sequence"/>
</dbReference>
<evidence type="ECO:0000313" key="4">
    <source>
        <dbReference type="EMBL" id="CAA0840538.1"/>
    </source>
</evidence>
<dbReference type="InterPro" id="IPR043502">
    <property type="entry name" value="DNA/RNA_pol_sf"/>
</dbReference>
<comment type="caution">
    <text evidence="4">The sequence shown here is derived from an EMBL/GenBank/DDBJ whole genome shotgun (WGS) entry which is preliminary data.</text>
</comment>
<organism evidence="4 5">
    <name type="scientific">Striga hermonthica</name>
    <name type="common">Purple witchweed</name>
    <name type="synonym">Buchnera hermonthica</name>
    <dbReference type="NCBI Taxonomy" id="68872"/>
    <lineage>
        <taxon>Eukaryota</taxon>
        <taxon>Viridiplantae</taxon>
        <taxon>Streptophyta</taxon>
        <taxon>Embryophyta</taxon>
        <taxon>Tracheophyta</taxon>
        <taxon>Spermatophyta</taxon>
        <taxon>Magnoliopsida</taxon>
        <taxon>eudicotyledons</taxon>
        <taxon>Gunneridae</taxon>
        <taxon>Pentapetalae</taxon>
        <taxon>asterids</taxon>
        <taxon>lamiids</taxon>
        <taxon>Lamiales</taxon>
        <taxon>Orobanchaceae</taxon>
        <taxon>Buchnereae</taxon>
        <taxon>Striga</taxon>
    </lineage>
</organism>
<dbReference type="AlphaFoldDB" id="A0A9N7P119"/>
<dbReference type="GO" id="GO:0003824">
    <property type="term" value="F:catalytic activity"/>
    <property type="evidence" value="ECO:0007669"/>
    <property type="project" value="UniProtKB-KW"/>
</dbReference>
<dbReference type="PANTHER" id="PTHR37984:SF5">
    <property type="entry name" value="PROTEIN NYNRIN-LIKE"/>
    <property type="match status" value="1"/>
</dbReference>
<dbReference type="Gene3D" id="3.30.70.270">
    <property type="match status" value="2"/>
</dbReference>
<dbReference type="InterPro" id="IPR050951">
    <property type="entry name" value="Retrovirus_Pol_polyprotein"/>
</dbReference>
<dbReference type="SUPFAM" id="SSF56672">
    <property type="entry name" value="DNA/RNA polymerases"/>
    <property type="match status" value="1"/>
</dbReference>
<proteinExistence type="predicted"/>
<dbReference type="InterPro" id="IPR041577">
    <property type="entry name" value="RT_RNaseH_2"/>
</dbReference>
<evidence type="ECO:0000256" key="1">
    <source>
        <dbReference type="ARBA" id="ARBA00023268"/>
    </source>
</evidence>
<feature type="region of interest" description="Disordered" evidence="2">
    <location>
        <begin position="219"/>
        <end position="315"/>
    </location>
</feature>
<feature type="compositionally biased region" description="Polar residues" evidence="2">
    <location>
        <begin position="219"/>
        <end position="241"/>
    </location>
</feature>